<dbReference type="SMR" id="G4ZRJ4"/>
<keyword evidence="3" id="KW-1185">Reference proteome</keyword>
<feature type="region of interest" description="Disordered" evidence="1">
    <location>
        <begin position="122"/>
        <end position="172"/>
    </location>
</feature>
<dbReference type="InParanoid" id="G4ZRJ4"/>
<feature type="compositionally biased region" description="Low complexity" evidence="1">
    <location>
        <begin position="134"/>
        <end position="148"/>
    </location>
</feature>
<evidence type="ECO:0000313" key="3">
    <source>
        <dbReference type="Proteomes" id="UP000002640"/>
    </source>
</evidence>
<reference evidence="2 3" key="1">
    <citation type="journal article" date="2006" name="Science">
        <title>Phytophthora genome sequences uncover evolutionary origins and mechanisms of pathogenesis.</title>
        <authorList>
            <person name="Tyler B.M."/>
            <person name="Tripathy S."/>
            <person name="Zhang X."/>
            <person name="Dehal P."/>
            <person name="Jiang R.H."/>
            <person name="Aerts A."/>
            <person name="Arredondo F.D."/>
            <person name="Baxter L."/>
            <person name="Bensasson D."/>
            <person name="Beynon J.L."/>
            <person name="Chapman J."/>
            <person name="Damasceno C.M."/>
            <person name="Dorrance A.E."/>
            <person name="Dou D."/>
            <person name="Dickerman A.W."/>
            <person name="Dubchak I.L."/>
            <person name="Garbelotto M."/>
            <person name="Gijzen M."/>
            <person name="Gordon S.G."/>
            <person name="Govers F."/>
            <person name="Grunwald N.J."/>
            <person name="Huang W."/>
            <person name="Ivors K.L."/>
            <person name="Jones R.W."/>
            <person name="Kamoun S."/>
            <person name="Krampis K."/>
            <person name="Lamour K.H."/>
            <person name="Lee M.K."/>
            <person name="McDonald W.H."/>
            <person name="Medina M."/>
            <person name="Meijer H.J."/>
            <person name="Nordberg E.K."/>
            <person name="Maclean D.J."/>
            <person name="Ospina-Giraldo M.D."/>
            <person name="Morris P.F."/>
            <person name="Phuntumart V."/>
            <person name="Putnam N.H."/>
            <person name="Rash S."/>
            <person name="Rose J.K."/>
            <person name="Sakihama Y."/>
            <person name="Salamov A.A."/>
            <person name="Savidor A."/>
            <person name="Scheuring C.F."/>
            <person name="Smith B.M."/>
            <person name="Sobral B.W."/>
            <person name="Terry A."/>
            <person name="Torto-Alalibo T.A."/>
            <person name="Win J."/>
            <person name="Xu Z."/>
            <person name="Zhang H."/>
            <person name="Grigoriev I.V."/>
            <person name="Rokhsar D.S."/>
            <person name="Boore J.L."/>
        </authorList>
    </citation>
    <scope>NUCLEOTIDE SEQUENCE [LARGE SCALE GENOMIC DNA]</scope>
    <source>
        <strain evidence="2 3">P6497</strain>
    </source>
</reference>
<evidence type="ECO:0000313" key="2">
    <source>
        <dbReference type="EMBL" id="EGZ14147.1"/>
    </source>
</evidence>
<accession>G4ZRJ4</accession>
<protein>
    <submittedName>
        <fullName evidence="2">Uncharacterized protein</fullName>
    </submittedName>
</protein>
<dbReference type="EMBL" id="JH159156">
    <property type="protein sequence ID" value="EGZ14147.1"/>
    <property type="molecule type" value="Genomic_DNA"/>
</dbReference>
<dbReference type="Proteomes" id="UP000002640">
    <property type="component" value="Unassembled WGS sequence"/>
</dbReference>
<sequence>MESSRACAETARRREQERQERYYDRKVRRKRVFEVGDRVWFYKPPRGPKATKLVHKWLAPVRIVEPVGYDNYLVEREDVEHDPEQYLAHASFLVSYHQPATLLEEAAADIEAQLEHEGALELDGNDETDGASGGAATAPVRAAPAAGTTKRRRRTVASTTTKQRPDEDVVELRRRRRNAAGQYVLEYEVRPVQRDGGRRRRKNGGR</sequence>
<feature type="compositionally biased region" description="Basic and acidic residues" evidence="1">
    <location>
        <begin position="163"/>
        <end position="172"/>
    </location>
</feature>
<dbReference type="RefSeq" id="XP_009531576.1">
    <property type="nucleotide sequence ID" value="XM_009533281.1"/>
</dbReference>
<proteinExistence type="predicted"/>
<dbReference type="KEGG" id="psoj:PHYSODRAFT_513804"/>
<dbReference type="GeneID" id="20659503"/>
<evidence type="ECO:0000256" key="1">
    <source>
        <dbReference type="SAM" id="MobiDB-lite"/>
    </source>
</evidence>
<gene>
    <name evidence="2" type="ORF">PHYSODRAFT_513804</name>
</gene>
<name>G4ZRJ4_PHYSP</name>
<organism evidence="2 3">
    <name type="scientific">Phytophthora sojae (strain P6497)</name>
    <name type="common">Soybean stem and root rot agent</name>
    <name type="synonym">Phytophthora megasperma f. sp. glycines</name>
    <dbReference type="NCBI Taxonomy" id="1094619"/>
    <lineage>
        <taxon>Eukaryota</taxon>
        <taxon>Sar</taxon>
        <taxon>Stramenopiles</taxon>
        <taxon>Oomycota</taxon>
        <taxon>Peronosporomycetes</taxon>
        <taxon>Peronosporales</taxon>
        <taxon>Peronosporaceae</taxon>
        <taxon>Phytophthora</taxon>
    </lineage>
</organism>
<dbReference type="AlphaFoldDB" id="G4ZRJ4"/>
<dbReference type="OMA" id="ISHECAE"/>